<dbReference type="eggNOG" id="ENOG502SF2G">
    <property type="taxonomic scope" value="Eukaryota"/>
</dbReference>
<dbReference type="OMA" id="HPIARNK"/>
<dbReference type="AlphaFoldDB" id="G2QC35"/>
<dbReference type="OrthoDB" id="5388322at2759"/>
<protein>
    <recommendedName>
        <fullName evidence="2">DUF4604 domain-containing protein</fullName>
    </recommendedName>
</protein>
<dbReference type="KEGG" id="mtm:MYCTH_2303183"/>
<keyword evidence="4" id="KW-1185">Reference proteome</keyword>
<evidence type="ECO:0000313" key="4">
    <source>
        <dbReference type="Proteomes" id="UP000007322"/>
    </source>
</evidence>
<feature type="compositionally biased region" description="Basic residues" evidence="1">
    <location>
        <begin position="191"/>
        <end position="201"/>
    </location>
</feature>
<feature type="compositionally biased region" description="Low complexity" evidence="1">
    <location>
        <begin position="91"/>
        <end position="100"/>
    </location>
</feature>
<name>G2QC35_THET4</name>
<gene>
    <name evidence="3" type="ORF">MYCTH_2303183</name>
</gene>
<dbReference type="RefSeq" id="XP_003662507.1">
    <property type="nucleotide sequence ID" value="XM_003662459.1"/>
</dbReference>
<feature type="compositionally biased region" description="Basic and acidic residues" evidence="1">
    <location>
        <begin position="150"/>
        <end position="168"/>
    </location>
</feature>
<sequence length="209" mass="22565">MSQKITAKNLQYNANLPPFLARLRGQHASETDRDGPDPILAARRRPAKPRSKSAEAEDAPLVVDEHGNSIDDVAVGADGSVREKRSETADDQQQQQQQQKQQEEQQRDQAADADTAASGEKLASVGDQRKKRKFGRVIGAGASEEDEGEEKGGEWRSEMDPRIGKTGRDSGASGTEPDAKQKDGSAATVKAKAKKKAKKIKLSFGDDEG</sequence>
<feature type="compositionally biased region" description="Basic residues" evidence="1">
    <location>
        <begin position="42"/>
        <end position="51"/>
    </location>
</feature>
<dbReference type="VEuPathDB" id="FungiDB:MYCTH_2303183"/>
<evidence type="ECO:0000313" key="3">
    <source>
        <dbReference type="EMBL" id="AEO57262.1"/>
    </source>
</evidence>
<feature type="domain" description="DUF4604" evidence="2">
    <location>
        <begin position="8"/>
        <end position="208"/>
    </location>
</feature>
<dbReference type="Proteomes" id="UP000007322">
    <property type="component" value="Chromosome 3"/>
</dbReference>
<dbReference type="GeneID" id="11512583"/>
<dbReference type="Pfam" id="PF15377">
    <property type="entry name" value="DUF4604"/>
    <property type="match status" value="1"/>
</dbReference>
<accession>G2QC35</accession>
<evidence type="ECO:0000259" key="2">
    <source>
        <dbReference type="Pfam" id="PF15377"/>
    </source>
</evidence>
<dbReference type="HOGENOM" id="CLU_096170_0_0_1"/>
<evidence type="ECO:0000256" key="1">
    <source>
        <dbReference type="SAM" id="MobiDB-lite"/>
    </source>
</evidence>
<dbReference type="InterPro" id="IPR027911">
    <property type="entry name" value="DUF4604"/>
</dbReference>
<feature type="compositionally biased region" description="Basic and acidic residues" evidence="1">
    <location>
        <begin position="101"/>
        <end position="110"/>
    </location>
</feature>
<reference evidence="3 4" key="1">
    <citation type="journal article" date="2011" name="Nat. Biotechnol.">
        <title>Comparative genomic analysis of the thermophilic biomass-degrading fungi Myceliophthora thermophila and Thielavia terrestris.</title>
        <authorList>
            <person name="Berka R.M."/>
            <person name="Grigoriev I.V."/>
            <person name="Otillar R."/>
            <person name="Salamov A."/>
            <person name="Grimwood J."/>
            <person name="Reid I."/>
            <person name="Ishmael N."/>
            <person name="John T."/>
            <person name="Darmond C."/>
            <person name="Moisan M.-C."/>
            <person name="Henrissat B."/>
            <person name="Coutinho P.M."/>
            <person name="Lombard V."/>
            <person name="Natvig D.O."/>
            <person name="Lindquist E."/>
            <person name="Schmutz J."/>
            <person name="Lucas S."/>
            <person name="Harris P."/>
            <person name="Powlowski J."/>
            <person name="Bellemare A."/>
            <person name="Taylor D."/>
            <person name="Butler G."/>
            <person name="de Vries R.P."/>
            <person name="Allijn I.E."/>
            <person name="van den Brink J."/>
            <person name="Ushinsky S."/>
            <person name="Storms R."/>
            <person name="Powell A.J."/>
            <person name="Paulsen I.T."/>
            <person name="Elbourne L.D.H."/>
            <person name="Baker S.E."/>
            <person name="Magnuson J."/>
            <person name="LaBoissiere S."/>
            <person name="Clutterbuck A.J."/>
            <person name="Martinez D."/>
            <person name="Wogulis M."/>
            <person name="de Leon A.L."/>
            <person name="Rey M.W."/>
            <person name="Tsang A."/>
        </authorList>
    </citation>
    <scope>NUCLEOTIDE SEQUENCE [LARGE SCALE GENOMIC DNA]</scope>
    <source>
        <strain evidence="4">ATCC 42464 / BCRC 31852 / DSM 1799</strain>
    </source>
</reference>
<feature type="region of interest" description="Disordered" evidence="1">
    <location>
        <begin position="23"/>
        <end position="209"/>
    </location>
</feature>
<dbReference type="EMBL" id="CP003004">
    <property type="protein sequence ID" value="AEO57262.1"/>
    <property type="molecule type" value="Genomic_DNA"/>
</dbReference>
<feature type="compositionally biased region" description="Basic and acidic residues" evidence="1">
    <location>
        <begin position="27"/>
        <end position="36"/>
    </location>
</feature>
<dbReference type="InParanoid" id="G2QC35"/>
<organism evidence="3 4">
    <name type="scientific">Thermothelomyces thermophilus (strain ATCC 42464 / BCRC 31852 / DSM 1799)</name>
    <name type="common">Sporotrichum thermophile</name>
    <dbReference type="NCBI Taxonomy" id="573729"/>
    <lineage>
        <taxon>Eukaryota</taxon>
        <taxon>Fungi</taxon>
        <taxon>Dikarya</taxon>
        <taxon>Ascomycota</taxon>
        <taxon>Pezizomycotina</taxon>
        <taxon>Sordariomycetes</taxon>
        <taxon>Sordariomycetidae</taxon>
        <taxon>Sordariales</taxon>
        <taxon>Chaetomiaceae</taxon>
        <taxon>Thermothelomyces</taxon>
    </lineage>
</organism>
<proteinExistence type="predicted"/>